<gene>
    <name evidence="2" type="ORF">Amon01_000805800</name>
</gene>
<dbReference type="InterPro" id="IPR039301">
    <property type="entry name" value="Sip5/DA2"/>
</dbReference>
<evidence type="ECO:0000313" key="2">
    <source>
        <dbReference type="EMBL" id="GMG55989.1"/>
    </source>
</evidence>
<comment type="caution">
    <text evidence="2">The sequence shown here is derived from an EMBL/GenBank/DDBJ whole genome shotgun (WGS) entry which is preliminary data.</text>
</comment>
<dbReference type="Proteomes" id="UP001165063">
    <property type="component" value="Unassembled WGS sequence"/>
</dbReference>
<reference evidence="2" key="1">
    <citation type="submission" date="2023-04" db="EMBL/GenBank/DDBJ databases">
        <title>Ambrosiozyma monospora NBRC 1965.</title>
        <authorList>
            <person name="Ichikawa N."/>
            <person name="Sato H."/>
            <person name="Tonouchi N."/>
        </authorList>
    </citation>
    <scope>NUCLEOTIDE SEQUENCE</scope>
    <source>
        <strain evidence="2">NBRC 1965</strain>
    </source>
</reference>
<evidence type="ECO:0000256" key="1">
    <source>
        <dbReference type="ARBA" id="ARBA00010402"/>
    </source>
</evidence>
<organism evidence="2 3">
    <name type="scientific">Ambrosiozyma monospora</name>
    <name type="common">Yeast</name>
    <name type="synonym">Endomycopsis monosporus</name>
    <dbReference type="NCBI Taxonomy" id="43982"/>
    <lineage>
        <taxon>Eukaryota</taxon>
        <taxon>Fungi</taxon>
        <taxon>Dikarya</taxon>
        <taxon>Ascomycota</taxon>
        <taxon>Saccharomycotina</taxon>
        <taxon>Pichiomycetes</taxon>
        <taxon>Pichiales</taxon>
        <taxon>Pichiaceae</taxon>
        <taxon>Ambrosiozyma</taxon>
    </lineage>
</organism>
<dbReference type="PANTHER" id="PTHR31315">
    <property type="entry name" value="PROTEIN SIP5"/>
    <property type="match status" value="1"/>
</dbReference>
<proteinExistence type="inferred from homology"/>
<dbReference type="OrthoDB" id="21471at2759"/>
<dbReference type="AlphaFoldDB" id="A0A9W6YZR4"/>
<dbReference type="PANTHER" id="PTHR31315:SF1">
    <property type="entry name" value="PROTEIN SIP5"/>
    <property type="match status" value="1"/>
</dbReference>
<keyword evidence="3" id="KW-1185">Reference proteome</keyword>
<comment type="similarity">
    <text evidence="1">Belongs to the SIP5 family.</text>
</comment>
<dbReference type="EMBL" id="BSXU01006582">
    <property type="protein sequence ID" value="GMG55989.1"/>
    <property type="molecule type" value="Genomic_DNA"/>
</dbReference>
<evidence type="ECO:0000313" key="3">
    <source>
        <dbReference type="Proteomes" id="UP001165063"/>
    </source>
</evidence>
<dbReference type="GO" id="GO:0005737">
    <property type="term" value="C:cytoplasm"/>
    <property type="evidence" value="ECO:0007669"/>
    <property type="project" value="TreeGrafter"/>
</dbReference>
<sequence>MGNTPTKEIRPSVAASLSNNPLSVLASSASGSSTSRKRRDKYKKREEHLLNLIVKAEETVDGGFLAPFGNYNYNLTYKSAIVRNMVIERRLAPFYTPLEEFDPSWTDDELLEKLYSMHIHAKISVEDFENFEEDEEEDPDDHKIYHSMNSIKRKENKLFKKNFKKKLIVLQNEENSRYLKDKRVQRSGIKTFPHLASDDLMLQLYREAEECPICFF</sequence>
<name>A0A9W6YZR4_AMBMO</name>
<protein>
    <submittedName>
        <fullName evidence="2">Unnamed protein product</fullName>
    </submittedName>
</protein>
<accession>A0A9W6YZR4</accession>